<dbReference type="PANTHER" id="PTHR30572:SF18">
    <property type="entry name" value="ABC-TYPE MACROLIDE FAMILY EXPORT SYSTEM PERMEASE COMPONENT 2"/>
    <property type="match status" value="1"/>
</dbReference>
<evidence type="ECO:0000259" key="8">
    <source>
        <dbReference type="Pfam" id="PF12704"/>
    </source>
</evidence>
<dbReference type="GO" id="GO:0022857">
    <property type="term" value="F:transmembrane transporter activity"/>
    <property type="evidence" value="ECO:0007669"/>
    <property type="project" value="TreeGrafter"/>
</dbReference>
<keyword evidence="4 6" id="KW-1133">Transmembrane helix</keyword>
<dbReference type="InterPro" id="IPR050250">
    <property type="entry name" value="Macrolide_Exporter_MacB"/>
</dbReference>
<feature type="domain" description="ABC3 transporter permease C-terminal" evidence="7">
    <location>
        <begin position="281"/>
        <end position="399"/>
    </location>
</feature>
<reference evidence="9 10" key="1">
    <citation type="submission" date="2018-06" db="EMBL/GenBank/DDBJ databases">
        <authorList>
            <consortium name="Pathogen Informatics"/>
            <person name="Doyle S."/>
        </authorList>
    </citation>
    <scope>NUCLEOTIDE SEQUENCE [LARGE SCALE GENOMIC DNA]</scope>
    <source>
        <strain evidence="9 10">NCTC11190</strain>
    </source>
</reference>
<keyword evidence="9" id="KW-0378">Hydrolase</keyword>
<evidence type="ECO:0000256" key="4">
    <source>
        <dbReference type="ARBA" id="ARBA00022989"/>
    </source>
</evidence>
<dbReference type="GO" id="GO:0005886">
    <property type="term" value="C:plasma membrane"/>
    <property type="evidence" value="ECO:0007669"/>
    <property type="project" value="UniProtKB-SubCell"/>
</dbReference>
<keyword evidence="10" id="KW-1185">Reference proteome</keyword>
<feature type="transmembrane region" description="Helical" evidence="6">
    <location>
        <begin position="277"/>
        <end position="298"/>
    </location>
</feature>
<evidence type="ECO:0000256" key="3">
    <source>
        <dbReference type="ARBA" id="ARBA00022692"/>
    </source>
</evidence>
<dbReference type="Pfam" id="PF12704">
    <property type="entry name" value="MacB_PCD"/>
    <property type="match status" value="1"/>
</dbReference>
<dbReference type="InterPro" id="IPR025857">
    <property type="entry name" value="MacB_PCD"/>
</dbReference>
<dbReference type="Pfam" id="PF02687">
    <property type="entry name" value="FtsX"/>
    <property type="match status" value="1"/>
</dbReference>
<feature type="transmembrane region" description="Helical" evidence="6">
    <location>
        <begin position="372"/>
        <end position="395"/>
    </location>
</feature>
<keyword evidence="2" id="KW-1003">Cell membrane</keyword>
<keyword evidence="3 6" id="KW-0812">Transmembrane</keyword>
<dbReference type="GO" id="GO:0016787">
    <property type="term" value="F:hydrolase activity"/>
    <property type="evidence" value="ECO:0007669"/>
    <property type="project" value="UniProtKB-KW"/>
</dbReference>
<dbReference type="GO" id="GO:0005524">
    <property type="term" value="F:ATP binding"/>
    <property type="evidence" value="ECO:0007669"/>
    <property type="project" value="UniProtKB-KW"/>
</dbReference>
<dbReference type="EMBL" id="UGVL01000001">
    <property type="protein sequence ID" value="SUE33779.1"/>
    <property type="molecule type" value="Genomic_DNA"/>
</dbReference>
<name>A0A379MSN7_9BACT</name>
<feature type="transmembrane region" description="Helical" evidence="6">
    <location>
        <begin position="416"/>
        <end position="439"/>
    </location>
</feature>
<feature type="transmembrane region" description="Helical" evidence="6">
    <location>
        <begin position="21"/>
        <end position="41"/>
    </location>
</feature>
<dbReference type="AlphaFoldDB" id="A0A379MSN7"/>
<sequence length="454" mass="49944">MLQNIRAAFQALHRHRRTAKLNVFGFAIALSAVILIGLYAWRELTVNLYHQDVERIYKISGWAAPYPLATTIAGGVSEIEAITNIFSTNGICGLESADGKAVNTRFGFAAVDPDFFDVFTFPVVAGDPRNPLPDVRSIALTESAAESLFGDDNPIGQTVITTGLEGRGPYVVTAVLKEVPLNSSIRFSVVFRFNPNMNPGGGIPYGQNWKAWDCEVFAKLVPGAEVETVNRKMQEVVRARGHLRYEVERVVLYPLSDIYFNRPQVWTRFAGGEYSKVMAMIVVGAIILLMAIMNFFNLSTASSLVRSKEIGLRKVNGATRRELIVQFLSESVGVTLIAMVLALIIVNLILPLFGLFVGVPYPPILLTHPWEWLLLVGGSLAVGCIAGSYPAFYLSSIDPIRAIYSERTQTGFGVALFRKVLIVFQLVASIAIMACVFVISGQLNYLRTEVTKRV</sequence>
<feature type="transmembrane region" description="Helical" evidence="6">
    <location>
        <begin position="323"/>
        <end position="352"/>
    </location>
</feature>
<gene>
    <name evidence="9" type="primary">macB_4</name>
    <name evidence="9" type="ORF">NCTC11190_00990</name>
</gene>
<keyword evidence="5 6" id="KW-0472">Membrane</keyword>
<protein>
    <submittedName>
        <fullName evidence="9">Macrolide export ATP-binding/permease protein MacB</fullName>
        <ecNumber evidence="9">3.6.3.-</ecNumber>
    </submittedName>
</protein>
<evidence type="ECO:0000256" key="1">
    <source>
        <dbReference type="ARBA" id="ARBA00004651"/>
    </source>
</evidence>
<evidence type="ECO:0000256" key="6">
    <source>
        <dbReference type="SAM" id="Phobius"/>
    </source>
</evidence>
<evidence type="ECO:0000256" key="2">
    <source>
        <dbReference type="ARBA" id="ARBA00022475"/>
    </source>
</evidence>
<dbReference type="InterPro" id="IPR003838">
    <property type="entry name" value="ABC3_permease_C"/>
</dbReference>
<evidence type="ECO:0000259" key="7">
    <source>
        <dbReference type="Pfam" id="PF02687"/>
    </source>
</evidence>
<dbReference type="PANTHER" id="PTHR30572">
    <property type="entry name" value="MEMBRANE COMPONENT OF TRANSPORTER-RELATED"/>
    <property type="match status" value="1"/>
</dbReference>
<dbReference type="EC" id="3.6.3.-" evidence="9"/>
<evidence type="ECO:0000313" key="10">
    <source>
        <dbReference type="Proteomes" id="UP000255233"/>
    </source>
</evidence>
<keyword evidence="9" id="KW-0067">ATP-binding</keyword>
<evidence type="ECO:0000313" key="9">
    <source>
        <dbReference type="EMBL" id="SUE33779.1"/>
    </source>
</evidence>
<organism evidence="9 10">
    <name type="scientific">Rikenella microfusus</name>
    <dbReference type="NCBI Taxonomy" id="28139"/>
    <lineage>
        <taxon>Bacteria</taxon>
        <taxon>Pseudomonadati</taxon>
        <taxon>Bacteroidota</taxon>
        <taxon>Bacteroidia</taxon>
        <taxon>Bacteroidales</taxon>
        <taxon>Rikenellaceae</taxon>
        <taxon>Rikenella</taxon>
    </lineage>
</organism>
<proteinExistence type="predicted"/>
<evidence type="ECO:0000256" key="5">
    <source>
        <dbReference type="ARBA" id="ARBA00023136"/>
    </source>
</evidence>
<comment type="subcellular location">
    <subcellularLocation>
        <location evidence="1">Cell membrane</location>
        <topology evidence="1">Multi-pass membrane protein</topology>
    </subcellularLocation>
</comment>
<dbReference type="STRING" id="880526.GCA_000427365_00457"/>
<accession>A0A379MSN7</accession>
<keyword evidence="9" id="KW-0547">Nucleotide-binding</keyword>
<dbReference type="Proteomes" id="UP000255233">
    <property type="component" value="Unassembled WGS sequence"/>
</dbReference>
<feature type="domain" description="MacB-like periplasmic core" evidence="8">
    <location>
        <begin position="21"/>
        <end position="235"/>
    </location>
</feature>